<dbReference type="InterPro" id="IPR023214">
    <property type="entry name" value="HAD_sf"/>
</dbReference>
<accession>A0A3E2VKS7</accession>
<dbReference type="SFLD" id="SFLDS00003">
    <property type="entry name" value="Haloacid_Dehalogenase"/>
    <property type="match status" value="1"/>
</dbReference>
<dbReference type="Gene3D" id="3.40.50.1000">
    <property type="entry name" value="HAD superfamily/HAD-like"/>
    <property type="match status" value="1"/>
</dbReference>
<dbReference type="RefSeq" id="WP_117444462.1">
    <property type="nucleotide sequence ID" value="NZ_JAJFEN010000004.1"/>
</dbReference>
<dbReference type="InterPro" id="IPR050155">
    <property type="entry name" value="HAD-like_hydrolase_sf"/>
</dbReference>
<dbReference type="InterPro" id="IPR036412">
    <property type="entry name" value="HAD-like_sf"/>
</dbReference>
<dbReference type="GO" id="GO:0005829">
    <property type="term" value="C:cytosol"/>
    <property type="evidence" value="ECO:0007669"/>
    <property type="project" value="TreeGrafter"/>
</dbReference>
<dbReference type="SFLD" id="SFLDG01129">
    <property type="entry name" value="C1.5:_HAD__Beta-PGM__Phosphata"/>
    <property type="match status" value="1"/>
</dbReference>
<sequence length="215" mass="24507">MAIRHIIFDLDGTLMDTEKGNLYAWKKTLRYYVPGRTFSNTELKAILGVTTEKALSMLQVDMSDVAQFDDYWQLQYQTQVEHIAMFTGMQEVLNTLREQGYTLGIVTSRDWKEYRAYFSSPSFDALFACIICKEDTKLHKPDPEPLLAYLRKMNAAKEDSIYIGDMDTDRECAVRAGVSFAQAVWRAEGPVSQGCLSSPEQIPAFVQNIETENLN</sequence>
<dbReference type="InterPro" id="IPR023198">
    <property type="entry name" value="PGP-like_dom2"/>
</dbReference>
<dbReference type="PANTHER" id="PTHR43434">
    <property type="entry name" value="PHOSPHOGLYCOLATE PHOSPHATASE"/>
    <property type="match status" value="1"/>
</dbReference>
<dbReference type="PANTHER" id="PTHR43434:SF26">
    <property type="entry name" value="PYROPHOSPHATASE PPAX"/>
    <property type="match status" value="1"/>
</dbReference>
<dbReference type="GO" id="GO:0006281">
    <property type="term" value="P:DNA repair"/>
    <property type="evidence" value="ECO:0007669"/>
    <property type="project" value="TreeGrafter"/>
</dbReference>
<dbReference type="EMBL" id="QVEV01000037">
    <property type="protein sequence ID" value="RGC11357.1"/>
    <property type="molecule type" value="Genomic_DNA"/>
</dbReference>
<comment type="caution">
    <text evidence="1">The sequence shown here is derived from an EMBL/GenBank/DDBJ whole genome shotgun (WGS) entry which is preliminary data.</text>
</comment>
<evidence type="ECO:0000313" key="2">
    <source>
        <dbReference type="Proteomes" id="UP000260025"/>
    </source>
</evidence>
<name>A0A3E2VKS7_CLOIN</name>
<keyword evidence="1" id="KW-0378">Hydrolase</keyword>
<dbReference type="PRINTS" id="PR00413">
    <property type="entry name" value="HADHALOGNASE"/>
</dbReference>
<dbReference type="SUPFAM" id="SSF56784">
    <property type="entry name" value="HAD-like"/>
    <property type="match status" value="1"/>
</dbReference>
<dbReference type="NCBIfam" id="TIGR01549">
    <property type="entry name" value="HAD-SF-IA-v1"/>
    <property type="match status" value="1"/>
</dbReference>
<gene>
    <name evidence="1" type="ORF">DXA38_18345</name>
</gene>
<reference evidence="1 2" key="1">
    <citation type="submission" date="2018-08" db="EMBL/GenBank/DDBJ databases">
        <title>A genome reference for cultivated species of the human gut microbiota.</title>
        <authorList>
            <person name="Zou Y."/>
            <person name="Xue W."/>
            <person name="Luo G."/>
        </authorList>
    </citation>
    <scope>NUCLEOTIDE SEQUENCE [LARGE SCALE GENOMIC DNA]</scope>
    <source>
        <strain evidence="1 2">OF01-2LB</strain>
    </source>
</reference>
<dbReference type="OrthoDB" id="9807630at2"/>
<dbReference type="Proteomes" id="UP000260025">
    <property type="component" value="Unassembled WGS sequence"/>
</dbReference>
<dbReference type="InterPro" id="IPR006439">
    <property type="entry name" value="HAD-SF_hydro_IA"/>
</dbReference>
<proteinExistence type="predicted"/>
<protein>
    <submittedName>
        <fullName evidence="1">HAD family hydrolase</fullName>
    </submittedName>
</protein>
<dbReference type="GO" id="GO:0008967">
    <property type="term" value="F:phosphoglycolate phosphatase activity"/>
    <property type="evidence" value="ECO:0007669"/>
    <property type="project" value="TreeGrafter"/>
</dbReference>
<dbReference type="Gene3D" id="1.10.150.240">
    <property type="entry name" value="Putative phosphatase, domain 2"/>
    <property type="match status" value="1"/>
</dbReference>
<dbReference type="AlphaFoldDB" id="A0A3E2VKS7"/>
<evidence type="ECO:0000313" key="1">
    <source>
        <dbReference type="EMBL" id="RGC11357.1"/>
    </source>
</evidence>
<dbReference type="InterPro" id="IPR041492">
    <property type="entry name" value="HAD_2"/>
</dbReference>
<organism evidence="1 2">
    <name type="scientific">Clostridium innocuum</name>
    <dbReference type="NCBI Taxonomy" id="1522"/>
    <lineage>
        <taxon>Bacteria</taxon>
        <taxon>Bacillati</taxon>
        <taxon>Bacillota</taxon>
        <taxon>Clostridia</taxon>
        <taxon>Eubacteriales</taxon>
        <taxon>Clostridiaceae</taxon>
        <taxon>Clostridium</taxon>
    </lineage>
</organism>
<dbReference type="Pfam" id="PF13419">
    <property type="entry name" value="HAD_2"/>
    <property type="match status" value="1"/>
</dbReference>